<dbReference type="GO" id="GO:0004479">
    <property type="term" value="F:methionyl-tRNA formyltransferase activity"/>
    <property type="evidence" value="ECO:0007669"/>
    <property type="project" value="UniProtKB-EC"/>
</dbReference>
<dbReference type="EC" id="2.1.2.9" evidence="1"/>
<dbReference type="eggNOG" id="KOG3082">
    <property type="taxonomic scope" value="Eukaryota"/>
</dbReference>
<reference evidence="3" key="2">
    <citation type="submission" date="2015-06" db="UniProtKB">
        <authorList>
            <consortium name="EnsemblProtists"/>
        </authorList>
    </citation>
    <scope>IDENTIFICATION</scope>
    <source>
        <strain evidence="3">Emoy2</strain>
    </source>
</reference>
<dbReference type="Proteomes" id="UP000011713">
    <property type="component" value="Unassembled WGS sequence"/>
</dbReference>
<dbReference type="Pfam" id="PF00551">
    <property type="entry name" value="Formyl_trans_N"/>
    <property type="match status" value="1"/>
</dbReference>
<sequence length="444" mass="49726">MVPGRRPVVIHAWRSKLCRRFSLAVRGSPPYRVLFFGTDDVSLATLESLHANRSVSISRPFLHEWLLTKSEQEGGHLIEHIEVVCPSDRPVNGRKKDEPVPVKRFAQRSGLKIFDTPPHLKSLKTWDFPVTDWFDVGVVVSFGYFLHPNMLKNLHYGAINMHPSLLPKYRGPAPIQHALLNGDTTTGVSIIEIDPKAFDVGRVLLQRPYDIKPGIQCQELTQELAALGADSILRSLADLPACKMEAIVQDDTCASTAPKLVSKDGHISFDDPATVIFHVRTFDTFMLHCVTFSDRALRYHTLVYKRWQALSNSVGITVQFREKVVKLIEVRLPTTDELQVGASCAMCVQCRLIANGVSLYALSTLVRADESCNGQATAGTFFFEKQRQVLWLRCAGDSWLSISKLQQAGRKVGFALDFCNGYRLKSMQRERFEEVTAGSTIGKL</sequence>
<evidence type="ECO:0000313" key="4">
    <source>
        <dbReference type="Proteomes" id="UP000011713"/>
    </source>
</evidence>
<dbReference type="PANTHER" id="PTHR11138">
    <property type="entry name" value="METHIONYL-TRNA FORMYLTRANSFERASE"/>
    <property type="match status" value="1"/>
</dbReference>
<dbReference type="OMA" id="VGCINIH"/>
<evidence type="ECO:0000259" key="2">
    <source>
        <dbReference type="Pfam" id="PF00551"/>
    </source>
</evidence>
<dbReference type="Gene3D" id="3.40.50.12230">
    <property type="match status" value="1"/>
</dbReference>
<evidence type="ECO:0000313" key="3">
    <source>
        <dbReference type="EnsemblProtists" id="HpaP812962"/>
    </source>
</evidence>
<dbReference type="GO" id="GO:0005739">
    <property type="term" value="C:mitochondrion"/>
    <property type="evidence" value="ECO:0007669"/>
    <property type="project" value="TreeGrafter"/>
</dbReference>
<dbReference type="EnsemblProtists" id="HpaT812962">
    <property type="protein sequence ID" value="HpaP812962"/>
    <property type="gene ID" value="HpaG812962"/>
</dbReference>
<dbReference type="HOGENOM" id="CLU_033347_0_0_1"/>
<protein>
    <recommendedName>
        <fullName evidence="1">methionyl-tRNA formyltransferase</fullName>
        <ecNumber evidence="1">2.1.2.9</ecNumber>
    </recommendedName>
</protein>
<organism evidence="3 4">
    <name type="scientific">Hyaloperonospora arabidopsidis (strain Emoy2)</name>
    <name type="common">Downy mildew agent</name>
    <name type="synonym">Peronospora arabidopsidis</name>
    <dbReference type="NCBI Taxonomy" id="559515"/>
    <lineage>
        <taxon>Eukaryota</taxon>
        <taxon>Sar</taxon>
        <taxon>Stramenopiles</taxon>
        <taxon>Oomycota</taxon>
        <taxon>Peronosporomycetes</taxon>
        <taxon>Peronosporales</taxon>
        <taxon>Peronosporaceae</taxon>
        <taxon>Hyaloperonospora</taxon>
    </lineage>
</organism>
<proteinExistence type="predicted"/>
<evidence type="ECO:0000256" key="1">
    <source>
        <dbReference type="ARBA" id="ARBA00012261"/>
    </source>
</evidence>
<dbReference type="VEuPathDB" id="FungiDB:HpaG812962"/>
<dbReference type="InParanoid" id="M4C1L2"/>
<keyword evidence="4" id="KW-1185">Reference proteome</keyword>
<dbReference type="AlphaFoldDB" id="M4C1L2"/>
<name>M4C1L2_HYAAE</name>
<dbReference type="CDD" id="cd08646">
    <property type="entry name" value="FMT_core_Met-tRNA-FMT_N"/>
    <property type="match status" value="1"/>
</dbReference>
<dbReference type="STRING" id="559515.M4C1L2"/>
<dbReference type="InterPro" id="IPR002376">
    <property type="entry name" value="Formyl_transf_N"/>
</dbReference>
<dbReference type="SUPFAM" id="SSF53328">
    <property type="entry name" value="Formyltransferase"/>
    <property type="match status" value="1"/>
</dbReference>
<dbReference type="PANTHER" id="PTHR11138:SF5">
    <property type="entry name" value="METHIONYL-TRNA FORMYLTRANSFERASE, MITOCHONDRIAL"/>
    <property type="match status" value="1"/>
</dbReference>
<accession>M4C1L2</accession>
<dbReference type="InterPro" id="IPR036477">
    <property type="entry name" value="Formyl_transf_N_sf"/>
</dbReference>
<dbReference type="EMBL" id="JH598098">
    <property type="status" value="NOT_ANNOTATED_CDS"/>
    <property type="molecule type" value="Genomic_DNA"/>
</dbReference>
<reference evidence="4" key="1">
    <citation type="journal article" date="2010" name="Science">
        <title>Signatures of adaptation to obligate biotrophy in the Hyaloperonospora arabidopsidis genome.</title>
        <authorList>
            <person name="Baxter L."/>
            <person name="Tripathy S."/>
            <person name="Ishaque N."/>
            <person name="Boot N."/>
            <person name="Cabral A."/>
            <person name="Kemen E."/>
            <person name="Thines M."/>
            <person name="Ah-Fong A."/>
            <person name="Anderson R."/>
            <person name="Badejoko W."/>
            <person name="Bittner-Eddy P."/>
            <person name="Boore J.L."/>
            <person name="Chibucos M.C."/>
            <person name="Coates M."/>
            <person name="Dehal P."/>
            <person name="Delehaunty K."/>
            <person name="Dong S."/>
            <person name="Downton P."/>
            <person name="Dumas B."/>
            <person name="Fabro G."/>
            <person name="Fronick C."/>
            <person name="Fuerstenberg S.I."/>
            <person name="Fulton L."/>
            <person name="Gaulin E."/>
            <person name="Govers F."/>
            <person name="Hughes L."/>
            <person name="Humphray S."/>
            <person name="Jiang R.H."/>
            <person name="Judelson H."/>
            <person name="Kamoun S."/>
            <person name="Kyung K."/>
            <person name="Meijer H."/>
            <person name="Minx P."/>
            <person name="Morris P."/>
            <person name="Nelson J."/>
            <person name="Phuntumart V."/>
            <person name="Qutob D."/>
            <person name="Rehmany A."/>
            <person name="Rougon-Cardoso A."/>
            <person name="Ryden P."/>
            <person name="Torto-Alalibo T."/>
            <person name="Studholme D."/>
            <person name="Wang Y."/>
            <person name="Win J."/>
            <person name="Wood J."/>
            <person name="Clifton S.W."/>
            <person name="Rogers J."/>
            <person name="Van den Ackerveken G."/>
            <person name="Jones J.D."/>
            <person name="McDowell J.M."/>
            <person name="Beynon J."/>
            <person name="Tyler B.M."/>
        </authorList>
    </citation>
    <scope>NUCLEOTIDE SEQUENCE [LARGE SCALE GENOMIC DNA]</scope>
    <source>
        <strain evidence="4">Emoy2</strain>
    </source>
</reference>
<dbReference type="InterPro" id="IPR041711">
    <property type="entry name" value="Met-tRNA-FMT_N"/>
</dbReference>
<feature type="domain" description="Formyl transferase N-terminal" evidence="2">
    <location>
        <begin position="69"/>
        <end position="231"/>
    </location>
</feature>